<dbReference type="Proteomes" id="UP000215453">
    <property type="component" value="Chromosome 9"/>
</dbReference>
<evidence type="ECO:0000313" key="2">
    <source>
        <dbReference type="EMBL" id="SMY27514.1"/>
    </source>
</evidence>
<evidence type="ECO:0000256" key="1">
    <source>
        <dbReference type="SAM" id="MobiDB-lite"/>
    </source>
</evidence>
<gene>
    <name evidence="2" type="ORF">ZT1A5_G8959</name>
</gene>
<name>A0A1Y6LSY6_ZYMTR</name>
<organism evidence="2 3">
    <name type="scientific">Zymoseptoria tritici ST99CH_1A5</name>
    <dbReference type="NCBI Taxonomy" id="1276529"/>
    <lineage>
        <taxon>Eukaryota</taxon>
        <taxon>Fungi</taxon>
        <taxon>Dikarya</taxon>
        <taxon>Ascomycota</taxon>
        <taxon>Pezizomycotina</taxon>
        <taxon>Dothideomycetes</taxon>
        <taxon>Dothideomycetidae</taxon>
        <taxon>Mycosphaerellales</taxon>
        <taxon>Mycosphaerellaceae</taxon>
        <taxon>Zymoseptoria</taxon>
    </lineage>
</organism>
<reference evidence="2 3" key="1">
    <citation type="submission" date="2016-10" db="EMBL/GenBank/DDBJ databases">
        <authorList>
            <person name="Varghese N."/>
        </authorList>
    </citation>
    <scope>NUCLEOTIDE SEQUENCE [LARGE SCALE GENOMIC DNA]</scope>
</reference>
<dbReference type="AlphaFoldDB" id="A0A1Y6LSY6"/>
<protein>
    <submittedName>
        <fullName evidence="2">Uncharacterized protein</fullName>
    </submittedName>
</protein>
<proteinExistence type="predicted"/>
<dbReference type="EMBL" id="LT882684">
    <property type="protein sequence ID" value="SMY27514.1"/>
    <property type="molecule type" value="Genomic_DNA"/>
</dbReference>
<feature type="region of interest" description="Disordered" evidence="1">
    <location>
        <begin position="567"/>
        <end position="589"/>
    </location>
</feature>
<sequence>MTTLLDLPEETIANILSLVSEDGPVPMVGSGDYPPHSASYSAYFNAALTCKDLYRIVQPELYKFVAFDGNPYRVGRDGSQGGHVDMHSFLRTLFEAPHLRRSIHEIHIKHCSSLGGLNQGPVPDEARLRILLAQSGAGAELRDIILHALEWRCQAAYMAIVMLLAPKTRVLSMEGDDESLFRHHGHVVGTNCMQKIVGMVFRDLRAAMVQAQAQATGQVTPAPEMGMQNLQTCSLLDVTPMTLARIMSIPSLRTVKAGLLTADPGWQIDDADSVAGSSGVTTLHLSDTFEQPNWMKTLIAKCRTLKSLTYEVQSSLRVQNNQPVVGRGILREAIDGHRPSLQTLRIIDSTDRGQVFRLSDQAFGSLSTFSELAYLEIDEQALFGCGPTSWDAMPFLRPKSQFFPPNLVSLQYHTYTSAEAIPDILDALSSLQDQQLNDLTVSCPMEDSYSWTHFGLNGEYFELLQNEPALDRGQMPGVGVRCGVKLWDGEFLYDRMELRFWDLQPLTYPNLKDTAERLRDRGVMSIIEYQLSLSQLGEEEFVFGDDLMGILEGKGLVDKQEIESEFEADLESDLSSQELNEGLREDDSN</sequence>
<evidence type="ECO:0000313" key="3">
    <source>
        <dbReference type="Proteomes" id="UP000215453"/>
    </source>
</evidence>
<accession>A0A1Y6LSY6</accession>